<comment type="similarity">
    <text evidence="1">Belongs to the universal stress protein A family.</text>
</comment>
<dbReference type="PANTHER" id="PTHR46268">
    <property type="entry name" value="STRESS RESPONSE PROTEIN NHAX"/>
    <property type="match status" value="1"/>
</dbReference>
<sequence length="280" mass="30803">MQTILVLTDFSPVALQAAHYAIHLAGRLNCKRILLLNAYQSLEPVSNVPITPELPIIQANPDELLKESMSQLNILSKRLEADAGDIRIDTLSEDDILEEAVKKVVGQEDVSLVVAGISDKSNLEKFLIGSHSIRIMENCAYPLVIVPEDAKLVAPQRVMLAVDFEILRKGKALPGMVTLLNSLQAEELFVVNVAGDEELSAETNEDISHLHQLLDKYRPSFHYVENSNVTEGINKFAADNNIALIIAIHEKKGLLATLFSKSVSKQLAWNSDVPLLILPA</sequence>
<dbReference type="InterPro" id="IPR014729">
    <property type="entry name" value="Rossmann-like_a/b/a_fold"/>
</dbReference>
<name>A0A979G9J2_CHIPD</name>
<organism evidence="3 4">
    <name type="scientific">Chitinophaga pinensis (strain ATCC 43595 / DSM 2588 / LMG 13176 / NBRC 15968 / NCIMB 11800 / UQM 2034)</name>
    <dbReference type="NCBI Taxonomy" id="485918"/>
    <lineage>
        <taxon>Bacteria</taxon>
        <taxon>Pseudomonadati</taxon>
        <taxon>Bacteroidota</taxon>
        <taxon>Chitinophagia</taxon>
        <taxon>Chitinophagales</taxon>
        <taxon>Chitinophagaceae</taxon>
        <taxon>Chitinophaga</taxon>
    </lineage>
</organism>
<proteinExistence type="inferred from homology"/>
<evidence type="ECO:0000259" key="2">
    <source>
        <dbReference type="Pfam" id="PF00582"/>
    </source>
</evidence>
<evidence type="ECO:0000313" key="4">
    <source>
        <dbReference type="Proteomes" id="UP000002215"/>
    </source>
</evidence>
<dbReference type="Gene3D" id="3.40.50.620">
    <property type="entry name" value="HUPs"/>
    <property type="match status" value="2"/>
</dbReference>
<dbReference type="AlphaFoldDB" id="A0A979G9J2"/>
<dbReference type="InterPro" id="IPR006016">
    <property type="entry name" value="UspA"/>
</dbReference>
<accession>A0A979G9J2</accession>
<evidence type="ECO:0000313" key="3">
    <source>
        <dbReference type="EMBL" id="ACU63192.1"/>
    </source>
</evidence>
<reference evidence="3 4" key="2">
    <citation type="journal article" date="2010" name="Stand. Genomic Sci.">
        <title>Complete genome sequence of Chitinophaga pinensis type strain (UQM 2034).</title>
        <authorList>
            <person name="Glavina Del Rio T."/>
            <person name="Abt B."/>
            <person name="Spring S."/>
            <person name="Lapidus A."/>
            <person name="Nolan M."/>
            <person name="Tice H."/>
            <person name="Copeland A."/>
            <person name="Cheng J.F."/>
            <person name="Chen F."/>
            <person name="Bruce D."/>
            <person name="Goodwin L."/>
            <person name="Pitluck S."/>
            <person name="Ivanova N."/>
            <person name="Mavromatis K."/>
            <person name="Mikhailova N."/>
            <person name="Pati A."/>
            <person name="Chen A."/>
            <person name="Palaniappan K."/>
            <person name="Land M."/>
            <person name="Hauser L."/>
            <person name="Chang Y.J."/>
            <person name="Jeffries C.D."/>
            <person name="Chain P."/>
            <person name="Saunders E."/>
            <person name="Detter J.C."/>
            <person name="Brettin T."/>
            <person name="Rohde M."/>
            <person name="Goker M."/>
            <person name="Bristow J."/>
            <person name="Eisen J.A."/>
            <person name="Markowitz V."/>
            <person name="Hugenholtz P."/>
            <person name="Kyrpides N.C."/>
            <person name="Klenk H.P."/>
            <person name="Lucas S."/>
        </authorList>
    </citation>
    <scope>NUCLEOTIDE SEQUENCE [LARGE SCALE GENOMIC DNA]</scope>
    <source>
        <strain evidence="4">ATCC 43595 / DSM 2588 / LMG 13176 / NBRC 15968 / NCIMB 11800 / UQM 2034</strain>
    </source>
</reference>
<dbReference type="PRINTS" id="PR01438">
    <property type="entry name" value="UNVRSLSTRESS"/>
</dbReference>
<dbReference type="InterPro" id="IPR006015">
    <property type="entry name" value="Universal_stress_UspA"/>
</dbReference>
<feature type="domain" description="UspA" evidence="2">
    <location>
        <begin position="177"/>
        <end position="279"/>
    </location>
</feature>
<dbReference type="EMBL" id="CP001699">
    <property type="protein sequence ID" value="ACU63192.1"/>
    <property type="molecule type" value="Genomic_DNA"/>
</dbReference>
<dbReference type="OrthoDB" id="9788959at2"/>
<dbReference type="Proteomes" id="UP000002215">
    <property type="component" value="Chromosome"/>
</dbReference>
<reference evidence="4" key="1">
    <citation type="submission" date="2009-08" db="EMBL/GenBank/DDBJ databases">
        <title>The complete genome of Chitinophaga pinensis DSM 2588.</title>
        <authorList>
            <consortium name="US DOE Joint Genome Institute (JGI-PGF)"/>
            <person name="Lucas S."/>
            <person name="Copeland A."/>
            <person name="Lapidus A."/>
            <person name="Glavina del Rio T."/>
            <person name="Dalin E."/>
            <person name="Tice H."/>
            <person name="Bruce D."/>
            <person name="Goodwin L."/>
            <person name="Pitluck S."/>
            <person name="Kyrpides N."/>
            <person name="Mavromatis K."/>
            <person name="Ivanova N."/>
            <person name="Mikhailova N."/>
            <person name="Sims D."/>
            <person name="Meinche L."/>
            <person name="Brettin T."/>
            <person name="Detter J.C."/>
            <person name="Han C."/>
            <person name="Larimer F."/>
            <person name="Land M."/>
            <person name="Hauser L."/>
            <person name="Markowitz V."/>
            <person name="Cheng J.-F."/>
            <person name="Hugenholtz P."/>
            <person name="Woyke T."/>
            <person name="Wu D."/>
            <person name="Spring S."/>
            <person name="Klenk H.-P."/>
            <person name="Eisen J.A."/>
        </authorList>
    </citation>
    <scope>NUCLEOTIDE SEQUENCE [LARGE SCALE GENOMIC DNA]</scope>
    <source>
        <strain evidence="4">ATCC 43595 / DSM 2588 / LMG 13176 / NBRC 15968 / NCIMB 11800 / UQM 2034</strain>
    </source>
</reference>
<dbReference type="CDD" id="cd00293">
    <property type="entry name" value="USP-like"/>
    <property type="match status" value="1"/>
</dbReference>
<dbReference type="Pfam" id="PF00582">
    <property type="entry name" value="Usp"/>
    <property type="match status" value="2"/>
</dbReference>
<gene>
    <name evidence="3" type="ordered locus">Cpin_5771</name>
</gene>
<dbReference type="SUPFAM" id="SSF52402">
    <property type="entry name" value="Adenine nucleotide alpha hydrolases-like"/>
    <property type="match status" value="2"/>
</dbReference>
<dbReference type="KEGG" id="cpi:Cpin_5771"/>
<dbReference type="RefSeq" id="WP_012793359.1">
    <property type="nucleotide sequence ID" value="NC_013132.1"/>
</dbReference>
<dbReference type="PANTHER" id="PTHR46268:SF22">
    <property type="entry name" value="SENSOR PROTEIN KDPD-RELATED"/>
    <property type="match status" value="1"/>
</dbReference>
<protein>
    <submittedName>
        <fullName evidence="3">UspA domain protein</fullName>
    </submittedName>
</protein>
<feature type="domain" description="UspA" evidence="2">
    <location>
        <begin position="1"/>
        <end position="147"/>
    </location>
</feature>
<evidence type="ECO:0000256" key="1">
    <source>
        <dbReference type="ARBA" id="ARBA00008791"/>
    </source>
</evidence>